<comment type="caution">
    <text evidence="2">The sequence shown here is derived from an EMBL/GenBank/DDBJ whole genome shotgun (WGS) entry which is preliminary data.</text>
</comment>
<dbReference type="Proteomes" id="UP000028582">
    <property type="component" value="Unassembled WGS sequence"/>
</dbReference>
<dbReference type="EMBL" id="ANJA01000740">
    <property type="protein sequence ID" value="ETO82282.1"/>
    <property type="molecule type" value="Genomic_DNA"/>
</dbReference>
<sequence length="53" mass="5925">MEKDMVHHVHNLHNQTLATTQCGGPQGPGTFGGKRHQCPKDVADTTFERPRQE</sequence>
<evidence type="ECO:0000256" key="1">
    <source>
        <dbReference type="SAM" id="MobiDB-lite"/>
    </source>
</evidence>
<accession>A0A081ATS1</accession>
<feature type="region of interest" description="Disordered" evidence="1">
    <location>
        <begin position="17"/>
        <end position="53"/>
    </location>
</feature>
<dbReference type="AlphaFoldDB" id="A0A081ATS1"/>
<gene>
    <name evidence="2" type="ORF">F444_03546</name>
</gene>
<proteinExistence type="predicted"/>
<evidence type="ECO:0000313" key="2">
    <source>
        <dbReference type="EMBL" id="ETO82282.1"/>
    </source>
</evidence>
<evidence type="ECO:0000313" key="3">
    <source>
        <dbReference type="Proteomes" id="UP000028582"/>
    </source>
</evidence>
<reference evidence="2 3" key="1">
    <citation type="submission" date="2013-11" db="EMBL/GenBank/DDBJ databases">
        <title>The Genome Sequence of Phytophthora parasitica P1976.</title>
        <authorList>
            <consortium name="The Broad Institute Genomics Platform"/>
            <person name="Russ C."/>
            <person name="Tyler B."/>
            <person name="Panabieres F."/>
            <person name="Shan W."/>
            <person name="Tripathy S."/>
            <person name="Grunwald N."/>
            <person name="Machado M."/>
            <person name="Johnson C.S."/>
            <person name="Walker B."/>
            <person name="Young S."/>
            <person name="Zeng Q."/>
            <person name="Gargeya S."/>
            <person name="Fitzgerald M."/>
            <person name="Haas B."/>
            <person name="Abouelleil A."/>
            <person name="Allen A.W."/>
            <person name="Alvarado L."/>
            <person name="Arachchi H.M."/>
            <person name="Berlin A.M."/>
            <person name="Chapman S.B."/>
            <person name="Gainer-Dewar J."/>
            <person name="Goldberg J."/>
            <person name="Griggs A."/>
            <person name="Gujja S."/>
            <person name="Hansen M."/>
            <person name="Howarth C."/>
            <person name="Imamovic A."/>
            <person name="Ireland A."/>
            <person name="Larimer J."/>
            <person name="McCowan C."/>
            <person name="Murphy C."/>
            <person name="Pearson M."/>
            <person name="Poon T.W."/>
            <person name="Priest M."/>
            <person name="Roberts A."/>
            <person name="Saif S."/>
            <person name="Shea T."/>
            <person name="Sisk P."/>
            <person name="Sykes S."/>
            <person name="Wortman J."/>
            <person name="Nusbaum C."/>
            <person name="Birren B."/>
        </authorList>
    </citation>
    <scope>NUCLEOTIDE SEQUENCE [LARGE SCALE GENOMIC DNA]</scope>
    <source>
        <strain evidence="2 3">P1976</strain>
    </source>
</reference>
<protein>
    <submittedName>
        <fullName evidence="2">Uncharacterized protein</fullName>
    </submittedName>
</protein>
<name>A0A081ATS1_PHYNI</name>
<organism evidence="2 3">
    <name type="scientific">Phytophthora nicotianae P1976</name>
    <dbReference type="NCBI Taxonomy" id="1317066"/>
    <lineage>
        <taxon>Eukaryota</taxon>
        <taxon>Sar</taxon>
        <taxon>Stramenopiles</taxon>
        <taxon>Oomycota</taxon>
        <taxon>Peronosporomycetes</taxon>
        <taxon>Peronosporales</taxon>
        <taxon>Peronosporaceae</taxon>
        <taxon>Phytophthora</taxon>
    </lineage>
</organism>
<feature type="compositionally biased region" description="Basic and acidic residues" evidence="1">
    <location>
        <begin position="38"/>
        <end position="53"/>
    </location>
</feature>